<evidence type="ECO:0000259" key="8">
    <source>
        <dbReference type="Pfam" id="PF00892"/>
    </source>
</evidence>
<dbReference type="PANTHER" id="PTHR32322:SF9">
    <property type="entry name" value="AMINO-ACID METABOLITE EFFLUX PUMP-RELATED"/>
    <property type="match status" value="1"/>
</dbReference>
<dbReference type="Proteomes" id="UP000294506">
    <property type="component" value="Unassembled WGS sequence"/>
</dbReference>
<dbReference type="PANTHER" id="PTHR32322">
    <property type="entry name" value="INNER MEMBRANE TRANSPORTER"/>
    <property type="match status" value="1"/>
</dbReference>
<dbReference type="Pfam" id="PF00892">
    <property type="entry name" value="EamA"/>
    <property type="match status" value="2"/>
</dbReference>
<comment type="caution">
    <text evidence="9">The sequence shown here is derived from an EMBL/GenBank/DDBJ whole genome shotgun (WGS) entry which is preliminary data.</text>
</comment>
<dbReference type="EMBL" id="SOAN01000014">
    <property type="protein sequence ID" value="TDS82642.1"/>
    <property type="molecule type" value="Genomic_DNA"/>
</dbReference>
<feature type="domain" description="EamA" evidence="8">
    <location>
        <begin position="7"/>
        <end position="130"/>
    </location>
</feature>
<feature type="transmembrane region" description="Helical" evidence="7">
    <location>
        <begin position="120"/>
        <end position="137"/>
    </location>
</feature>
<dbReference type="AlphaFoldDB" id="A0A4V3EBU9"/>
<feature type="transmembrane region" description="Helical" evidence="7">
    <location>
        <begin position="32"/>
        <end position="53"/>
    </location>
</feature>
<feature type="region of interest" description="Disordered" evidence="6">
    <location>
        <begin position="287"/>
        <end position="329"/>
    </location>
</feature>
<dbReference type="SUPFAM" id="SSF103481">
    <property type="entry name" value="Multidrug resistance efflux transporter EmrE"/>
    <property type="match status" value="2"/>
</dbReference>
<feature type="transmembrane region" description="Helical" evidence="7">
    <location>
        <begin position="267"/>
        <end position="285"/>
    </location>
</feature>
<feature type="transmembrane region" description="Helical" evidence="7">
    <location>
        <begin position="60"/>
        <end position="80"/>
    </location>
</feature>
<keyword evidence="4 7" id="KW-1133">Transmembrane helix</keyword>
<reference evidence="9 10" key="1">
    <citation type="submission" date="2019-03" db="EMBL/GenBank/DDBJ databases">
        <title>Genomic Encyclopedia of Type Strains, Phase III (KMG-III): the genomes of soil and plant-associated and newly described type strains.</title>
        <authorList>
            <person name="Whitman W."/>
        </authorList>
    </citation>
    <scope>NUCLEOTIDE SEQUENCE [LARGE SCALE GENOMIC DNA]</scope>
    <source>
        <strain evidence="9 10">DSM 27373</strain>
    </source>
</reference>
<feature type="domain" description="EamA" evidence="8">
    <location>
        <begin position="143"/>
        <end position="283"/>
    </location>
</feature>
<evidence type="ECO:0000313" key="9">
    <source>
        <dbReference type="EMBL" id="TDS82642.1"/>
    </source>
</evidence>
<feature type="transmembrane region" description="Helical" evidence="7">
    <location>
        <begin position="240"/>
        <end position="261"/>
    </location>
</feature>
<comment type="similarity">
    <text evidence="2">Belongs to the EamA transporter family.</text>
</comment>
<gene>
    <name evidence="9" type="ORF">EV640_11415</name>
</gene>
<proteinExistence type="inferred from homology"/>
<feature type="transmembrane region" description="Helical" evidence="7">
    <location>
        <begin position="210"/>
        <end position="233"/>
    </location>
</feature>
<dbReference type="InterPro" id="IPR037185">
    <property type="entry name" value="EmrE-like"/>
</dbReference>
<dbReference type="GO" id="GO:0016020">
    <property type="term" value="C:membrane"/>
    <property type="evidence" value="ECO:0007669"/>
    <property type="project" value="UniProtKB-SubCell"/>
</dbReference>
<organism evidence="9 10">
    <name type="scientific">Nesterenkonia aurantiaca</name>
    <dbReference type="NCBI Taxonomy" id="1436010"/>
    <lineage>
        <taxon>Bacteria</taxon>
        <taxon>Bacillati</taxon>
        <taxon>Actinomycetota</taxon>
        <taxon>Actinomycetes</taxon>
        <taxon>Micrococcales</taxon>
        <taxon>Micrococcaceae</taxon>
        <taxon>Nesterenkonia</taxon>
    </lineage>
</organism>
<protein>
    <submittedName>
        <fullName evidence="9">O-acetylserine/cysteine efflux transporter</fullName>
    </submittedName>
</protein>
<feature type="transmembrane region" description="Helical" evidence="7">
    <location>
        <begin position="171"/>
        <end position="190"/>
    </location>
</feature>
<evidence type="ECO:0000313" key="10">
    <source>
        <dbReference type="Proteomes" id="UP000294506"/>
    </source>
</evidence>
<feature type="transmembrane region" description="Helical" evidence="7">
    <location>
        <begin position="143"/>
        <end position="159"/>
    </location>
</feature>
<dbReference type="InterPro" id="IPR050638">
    <property type="entry name" value="AA-Vitamin_Transporters"/>
</dbReference>
<sequence length="329" mass="34247">MPLRHTLLALLVAVLWGLNFLAIRISLDQFPPLFLAGLRFLILALPALLFVPWPGVKVRYLLGYGLGFGTLQFFGLYLGMSAGFPTGLASLVLQASAPFTVLLGALVLKEHITARRATGVGVAVLGLGLVGLSRGVLDGWTPFLLVLFGAFGWALGNLASRKAQTDRPMALVLWMTVVPPVPLLTVAFLVEGPEEIGAALASSISVAAIPAWLGLTYTVLFGTVVGAGIWVWLMRRHPAGTVAPFSMLVPVVGILAAWAALGEVPTWLELGGGVLVVGGVVYASVRGTPPAQPTPPPEPVDDAQPAQDAPPVPEGGAGADVEASPSLPR</sequence>
<keyword evidence="3 7" id="KW-0812">Transmembrane</keyword>
<feature type="transmembrane region" description="Helical" evidence="7">
    <location>
        <begin position="86"/>
        <end position="108"/>
    </location>
</feature>
<keyword evidence="10" id="KW-1185">Reference proteome</keyword>
<evidence type="ECO:0000256" key="3">
    <source>
        <dbReference type="ARBA" id="ARBA00022692"/>
    </source>
</evidence>
<evidence type="ECO:0000256" key="6">
    <source>
        <dbReference type="SAM" id="MobiDB-lite"/>
    </source>
</evidence>
<evidence type="ECO:0000256" key="2">
    <source>
        <dbReference type="ARBA" id="ARBA00007362"/>
    </source>
</evidence>
<evidence type="ECO:0000256" key="5">
    <source>
        <dbReference type="ARBA" id="ARBA00023136"/>
    </source>
</evidence>
<evidence type="ECO:0000256" key="4">
    <source>
        <dbReference type="ARBA" id="ARBA00022989"/>
    </source>
</evidence>
<keyword evidence="5 7" id="KW-0472">Membrane</keyword>
<dbReference type="InterPro" id="IPR000620">
    <property type="entry name" value="EamA_dom"/>
</dbReference>
<comment type="subcellular location">
    <subcellularLocation>
        <location evidence="1">Membrane</location>
        <topology evidence="1">Multi-pass membrane protein</topology>
    </subcellularLocation>
</comment>
<dbReference type="RefSeq" id="WP_133726669.1">
    <property type="nucleotide sequence ID" value="NZ_SOAN01000014.1"/>
</dbReference>
<accession>A0A4V3EBU9</accession>
<evidence type="ECO:0000256" key="7">
    <source>
        <dbReference type="SAM" id="Phobius"/>
    </source>
</evidence>
<name>A0A4V3EBU9_9MICC</name>
<evidence type="ECO:0000256" key="1">
    <source>
        <dbReference type="ARBA" id="ARBA00004141"/>
    </source>
</evidence>